<comment type="caution">
    <text evidence="2">The sequence shown here is derived from an EMBL/GenBank/DDBJ whole genome shotgun (WGS) entry which is preliminary data.</text>
</comment>
<evidence type="ECO:0000313" key="2">
    <source>
        <dbReference type="EMBL" id="RAP75787.1"/>
    </source>
</evidence>
<name>A0A328TZ35_9BACL</name>
<dbReference type="PANTHER" id="PTHR34846:SF10">
    <property type="entry name" value="CYTOPLASMIC PROTEIN"/>
    <property type="match status" value="1"/>
</dbReference>
<dbReference type="OrthoDB" id="9801997at2"/>
<evidence type="ECO:0000313" key="3">
    <source>
        <dbReference type="Proteomes" id="UP000249260"/>
    </source>
</evidence>
<accession>A0A328TZ35</accession>
<keyword evidence="3" id="KW-1185">Reference proteome</keyword>
<dbReference type="InterPro" id="IPR004675">
    <property type="entry name" value="AhpD_core"/>
</dbReference>
<proteinExistence type="predicted"/>
<dbReference type="Gene3D" id="1.20.1290.10">
    <property type="entry name" value="AhpD-like"/>
    <property type="match status" value="1"/>
</dbReference>
<gene>
    <name evidence="2" type="ORF">DL346_10090</name>
</gene>
<sequence length="159" mass="18042">MTQRLNYMAQSPEFVKKMMELSNAEKNSAIEEKILHLVHIRASQMNGCGFCLDMHIKQAKIHGESELRLYHTSIWRESNLFSPRERAALAWTEILTKLPENGVSDDIYNRVREQLSEKEISDLTFSVMAINAWNRINVAFKNVPGSADAAFGLTKAGLS</sequence>
<dbReference type="InterPro" id="IPR003779">
    <property type="entry name" value="CMD-like"/>
</dbReference>
<dbReference type="EMBL" id="QLUW01000002">
    <property type="protein sequence ID" value="RAP75787.1"/>
    <property type="molecule type" value="Genomic_DNA"/>
</dbReference>
<evidence type="ECO:0000259" key="1">
    <source>
        <dbReference type="Pfam" id="PF02627"/>
    </source>
</evidence>
<dbReference type="InterPro" id="IPR029032">
    <property type="entry name" value="AhpD-like"/>
</dbReference>
<organism evidence="2 3">
    <name type="scientific">Paenibacillus montanisoli</name>
    <dbReference type="NCBI Taxonomy" id="2081970"/>
    <lineage>
        <taxon>Bacteria</taxon>
        <taxon>Bacillati</taxon>
        <taxon>Bacillota</taxon>
        <taxon>Bacilli</taxon>
        <taxon>Bacillales</taxon>
        <taxon>Paenibacillaceae</taxon>
        <taxon>Paenibacillus</taxon>
    </lineage>
</organism>
<reference evidence="2 3" key="1">
    <citation type="submission" date="2018-06" db="EMBL/GenBank/DDBJ databases">
        <title>Paenibacillus montanisoli sp. nov., isolated from mountain area soil.</title>
        <authorList>
            <person name="Wu M."/>
        </authorList>
    </citation>
    <scope>NUCLEOTIDE SEQUENCE [LARGE SCALE GENOMIC DNA]</scope>
    <source>
        <strain evidence="2 3">RA17</strain>
    </source>
</reference>
<dbReference type="NCBIfam" id="TIGR00778">
    <property type="entry name" value="ahpD_dom"/>
    <property type="match status" value="1"/>
</dbReference>
<protein>
    <submittedName>
        <fullName evidence="2">Carboxymuconolactone decarboxylase family protein</fullName>
    </submittedName>
</protein>
<dbReference type="RefSeq" id="WP_112882012.1">
    <property type="nucleotide sequence ID" value="NZ_QLUW01000002.1"/>
</dbReference>
<dbReference type="SUPFAM" id="SSF69118">
    <property type="entry name" value="AhpD-like"/>
    <property type="match status" value="1"/>
</dbReference>
<dbReference type="Pfam" id="PF02627">
    <property type="entry name" value="CMD"/>
    <property type="match status" value="1"/>
</dbReference>
<feature type="domain" description="Carboxymuconolactone decarboxylase-like" evidence="1">
    <location>
        <begin position="12"/>
        <end position="93"/>
    </location>
</feature>
<dbReference type="AlphaFoldDB" id="A0A328TZ35"/>
<dbReference type="GO" id="GO:0051920">
    <property type="term" value="F:peroxiredoxin activity"/>
    <property type="evidence" value="ECO:0007669"/>
    <property type="project" value="InterPro"/>
</dbReference>
<dbReference type="PANTHER" id="PTHR34846">
    <property type="entry name" value="4-CARBOXYMUCONOLACTONE DECARBOXYLASE FAMILY PROTEIN (AFU_ORTHOLOGUE AFUA_6G11590)"/>
    <property type="match status" value="1"/>
</dbReference>
<dbReference type="Proteomes" id="UP000249260">
    <property type="component" value="Unassembled WGS sequence"/>
</dbReference>